<keyword evidence="2" id="KW-0472">Membrane</keyword>
<accession>J1HL75</accession>
<protein>
    <submittedName>
        <fullName evidence="3">Uncharacterized protein</fullName>
    </submittedName>
</protein>
<evidence type="ECO:0000256" key="1">
    <source>
        <dbReference type="SAM" id="MobiDB-lite"/>
    </source>
</evidence>
<evidence type="ECO:0000313" key="3">
    <source>
        <dbReference type="EMBL" id="EJF46695.1"/>
    </source>
</evidence>
<evidence type="ECO:0000313" key="4">
    <source>
        <dbReference type="Proteomes" id="UP000002941"/>
    </source>
</evidence>
<keyword evidence="2" id="KW-0812">Transmembrane</keyword>
<feature type="region of interest" description="Disordered" evidence="1">
    <location>
        <begin position="106"/>
        <end position="126"/>
    </location>
</feature>
<organism evidence="3 4">
    <name type="scientific">Actinomyces massiliensis F0489</name>
    <dbReference type="NCBI Taxonomy" id="1125718"/>
    <lineage>
        <taxon>Bacteria</taxon>
        <taxon>Bacillati</taxon>
        <taxon>Actinomycetota</taxon>
        <taxon>Actinomycetes</taxon>
        <taxon>Actinomycetales</taxon>
        <taxon>Actinomycetaceae</taxon>
        <taxon>Actinomyces</taxon>
    </lineage>
</organism>
<sequence>MPTNPLVRTPVRELRRHAVPIGVGALALVVVLFLSIATAGKRATPQPEVPSVEPTPSATASASASDTQAPTSVTRTLTRECPEKCTLVFTATGSADTQLTISHVGDLEDSHPLTPDGASSRIQVTGTGSFQATATASDWVDLSAEPVP</sequence>
<reference evidence="3 4" key="1">
    <citation type="submission" date="2012-05" db="EMBL/GenBank/DDBJ databases">
        <authorList>
            <person name="Harkins D.M."/>
            <person name="Madupu R."/>
            <person name="Durkin A.S."/>
            <person name="Torralba M."/>
            <person name="Methe B."/>
            <person name="Sutton G.G."/>
            <person name="Nelson K.E."/>
        </authorList>
    </citation>
    <scope>NUCLEOTIDE SEQUENCE [LARGE SCALE GENOMIC DNA]</scope>
    <source>
        <strain evidence="3 4">F0489</strain>
    </source>
</reference>
<keyword evidence="4" id="KW-1185">Reference proteome</keyword>
<dbReference type="EMBL" id="AKFT01000050">
    <property type="protein sequence ID" value="EJF46695.1"/>
    <property type="molecule type" value="Genomic_DNA"/>
</dbReference>
<feature type="transmembrane region" description="Helical" evidence="2">
    <location>
        <begin position="20"/>
        <end position="39"/>
    </location>
</feature>
<feature type="region of interest" description="Disordered" evidence="1">
    <location>
        <begin position="42"/>
        <end position="76"/>
    </location>
</feature>
<dbReference type="PATRIC" id="fig|1125718.3.peg.736"/>
<proteinExistence type="predicted"/>
<feature type="compositionally biased region" description="Low complexity" evidence="1">
    <location>
        <begin position="50"/>
        <end position="72"/>
    </location>
</feature>
<gene>
    <name evidence="3" type="ORF">HMPREF1318_0671</name>
</gene>
<dbReference type="Proteomes" id="UP000002941">
    <property type="component" value="Unassembled WGS sequence"/>
</dbReference>
<name>J1HL75_9ACTO</name>
<evidence type="ECO:0000256" key="2">
    <source>
        <dbReference type="SAM" id="Phobius"/>
    </source>
</evidence>
<dbReference type="RefSeq" id="WP_008730294.1">
    <property type="nucleotide sequence ID" value="NZ_AKFT01000050.1"/>
</dbReference>
<comment type="caution">
    <text evidence="3">The sequence shown here is derived from an EMBL/GenBank/DDBJ whole genome shotgun (WGS) entry which is preliminary data.</text>
</comment>
<dbReference type="AlphaFoldDB" id="J1HL75"/>
<keyword evidence="2" id="KW-1133">Transmembrane helix</keyword>